<dbReference type="Gene3D" id="2.40.50.1020">
    <property type="entry name" value="LytTr DNA-binding domain"/>
    <property type="match status" value="1"/>
</dbReference>
<dbReference type="PANTHER" id="PTHR37299">
    <property type="entry name" value="TRANSCRIPTIONAL REGULATOR-RELATED"/>
    <property type="match status" value="1"/>
</dbReference>
<keyword evidence="1" id="KW-0963">Cytoplasm</keyword>
<dbReference type="STRING" id="1121325.SAMN04515677_10980"/>
<dbReference type="InterPro" id="IPR007492">
    <property type="entry name" value="LytTR_DNA-bd_dom"/>
</dbReference>
<dbReference type="PROSITE" id="PS50930">
    <property type="entry name" value="HTH_LYTTR"/>
    <property type="match status" value="1"/>
</dbReference>
<sequence length="240" mass="27699">MNIFICEANEDQIKNTINIINKVLKKKNIKGKIKLATSSPDKILDYINTNKVSGVYFIDIELGKSINGIFLAKKINEIDKNALITIITSSPDKMGLVFENHISAVDYIVKDYMEGIYKRIERCLEFIDNKLRQIAESKCLIVENSESIERVNYDDIIFCETVKKRTIALHTDKKTIEFKGTLRDIEEKLDDRFIRCHKSYIANKEKITSINKKDRILFMENGSKCFVSTLLINKISSNIF</sequence>
<dbReference type="SMART" id="SM00850">
    <property type="entry name" value="LytTR"/>
    <property type="match status" value="1"/>
</dbReference>
<dbReference type="PANTHER" id="PTHR37299:SF3">
    <property type="entry name" value="STAGE 0 SPORULATION PROTEIN A HOMOLOG"/>
    <property type="match status" value="1"/>
</dbReference>
<feature type="domain" description="HTH LytTR-type" evidence="4">
    <location>
        <begin position="140"/>
        <end position="240"/>
    </location>
</feature>
<evidence type="ECO:0000259" key="4">
    <source>
        <dbReference type="PROSITE" id="PS50930"/>
    </source>
</evidence>
<evidence type="ECO:0000256" key="3">
    <source>
        <dbReference type="ARBA" id="ARBA00023159"/>
    </source>
</evidence>
<name>A0A1G9SG52_9FIRM</name>
<gene>
    <name evidence="5" type="ORF">SAMN04515677_10980</name>
</gene>
<keyword evidence="3" id="KW-0010">Activator</keyword>
<proteinExistence type="predicted"/>
<protein>
    <submittedName>
        <fullName evidence="5">Two component transcriptional regulator, LytTR family</fullName>
    </submittedName>
</protein>
<organism evidence="5 6">
    <name type="scientific">Romboutsia lituseburensis DSM 797</name>
    <dbReference type="NCBI Taxonomy" id="1121325"/>
    <lineage>
        <taxon>Bacteria</taxon>
        <taxon>Bacillati</taxon>
        <taxon>Bacillota</taxon>
        <taxon>Clostridia</taxon>
        <taxon>Peptostreptococcales</taxon>
        <taxon>Peptostreptococcaceae</taxon>
        <taxon>Romboutsia</taxon>
    </lineage>
</organism>
<dbReference type="RefSeq" id="WP_170139199.1">
    <property type="nucleotide sequence ID" value="NZ_FNGW01000009.1"/>
</dbReference>
<dbReference type="Proteomes" id="UP000199068">
    <property type="component" value="Unassembled WGS sequence"/>
</dbReference>
<keyword evidence="2" id="KW-0902">Two-component regulatory system</keyword>
<reference evidence="5 6" key="1">
    <citation type="submission" date="2016-10" db="EMBL/GenBank/DDBJ databases">
        <authorList>
            <person name="de Groot N.N."/>
        </authorList>
    </citation>
    <scope>NUCLEOTIDE SEQUENCE [LARGE SCALE GENOMIC DNA]</scope>
    <source>
        <strain evidence="5 6">DSM 797</strain>
    </source>
</reference>
<dbReference type="InterPro" id="IPR046947">
    <property type="entry name" value="LytR-like"/>
</dbReference>
<evidence type="ECO:0000256" key="1">
    <source>
        <dbReference type="ARBA" id="ARBA00022490"/>
    </source>
</evidence>
<keyword evidence="6" id="KW-1185">Reference proteome</keyword>
<dbReference type="GO" id="GO:0003677">
    <property type="term" value="F:DNA binding"/>
    <property type="evidence" value="ECO:0007669"/>
    <property type="project" value="InterPro"/>
</dbReference>
<dbReference type="Gene3D" id="3.40.50.2300">
    <property type="match status" value="1"/>
</dbReference>
<dbReference type="Pfam" id="PF04397">
    <property type="entry name" value="LytTR"/>
    <property type="match status" value="1"/>
</dbReference>
<dbReference type="GO" id="GO:0000156">
    <property type="term" value="F:phosphorelay response regulator activity"/>
    <property type="evidence" value="ECO:0007669"/>
    <property type="project" value="InterPro"/>
</dbReference>
<evidence type="ECO:0000313" key="5">
    <source>
        <dbReference type="EMBL" id="SDM33755.1"/>
    </source>
</evidence>
<evidence type="ECO:0000256" key="2">
    <source>
        <dbReference type="ARBA" id="ARBA00023012"/>
    </source>
</evidence>
<dbReference type="EMBL" id="FNGW01000009">
    <property type="protein sequence ID" value="SDM33755.1"/>
    <property type="molecule type" value="Genomic_DNA"/>
</dbReference>
<accession>A0A1G9SG52</accession>
<evidence type="ECO:0000313" key="6">
    <source>
        <dbReference type="Proteomes" id="UP000199068"/>
    </source>
</evidence>
<dbReference type="AlphaFoldDB" id="A0A1G9SG52"/>